<dbReference type="Proteomes" id="UP000184287">
    <property type="component" value="Unassembled WGS sequence"/>
</dbReference>
<accession>A0A1M5L6G2</accession>
<proteinExistence type="predicted"/>
<organism evidence="1 2">
    <name type="scientific">Pedobacter caeni</name>
    <dbReference type="NCBI Taxonomy" id="288992"/>
    <lineage>
        <taxon>Bacteria</taxon>
        <taxon>Pseudomonadati</taxon>
        <taxon>Bacteroidota</taxon>
        <taxon>Sphingobacteriia</taxon>
        <taxon>Sphingobacteriales</taxon>
        <taxon>Sphingobacteriaceae</taxon>
        <taxon>Pedobacter</taxon>
    </lineage>
</organism>
<dbReference type="STRING" id="288992.SAMN04488522_106235"/>
<keyword evidence="2" id="KW-1185">Reference proteome</keyword>
<reference evidence="2" key="1">
    <citation type="submission" date="2016-11" db="EMBL/GenBank/DDBJ databases">
        <authorList>
            <person name="Varghese N."/>
            <person name="Submissions S."/>
        </authorList>
    </citation>
    <scope>NUCLEOTIDE SEQUENCE [LARGE SCALE GENOMIC DNA]</scope>
    <source>
        <strain evidence="2">DSM 16990</strain>
    </source>
</reference>
<evidence type="ECO:0000313" key="2">
    <source>
        <dbReference type="Proteomes" id="UP000184287"/>
    </source>
</evidence>
<dbReference type="EMBL" id="FQUQ01000006">
    <property type="protein sequence ID" value="SHG60694.1"/>
    <property type="molecule type" value="Genomic_DNA"/>
</dbReference>
<gene>
    <name evidence="1" type="ORF">SAMN04488522_106235</name>
</gene>
<evidence type="ECO:0000313" key="1">
    <source>
        <dbReference type="EMBL" id="SHG60694.1"/>
    </source>
</evidence>
<sequence>MRAINMKKRNVYHATRLNTNKRIKTSFLLLLLITGTTFCACSKSNELVPKTGDNNSEYLLQKGPLLSNDDRELINKRLEEYNDATGL</sequence>
<protein>
    <submittedName>
        <fullName evidence="1">Uncharacterized protein</fullName>
    </submittedName>
</protein>
<dbReference type="AlphaFoldDB" id="A0A1M5L6G2"/>
<name>A0A1M5L6G2_9SPHI</name>